<name>A0AAU7E837_9BACT</name>
<dbReference type="GO" id="GO:0044780">
    <property type="term" value="P:bacterial-type flagellum assembly"/>
    <property type="evidence" value="ECO:0007669"/>
    <property type="project" value="InterPro"/>
</dbReference>
<evidence type="ECO:0000259" key="8">
    <source>
        <dbReference type="Pfam" id="PF06429"/>
    </source>
</evidence>
<sequence length="609" mass="67023">MSIFSSLYTGVSGLNAAEIQIATTGNNISNANSTFYTRQRVVQTTGGYITTPGGAQVGTGTSIETIVRLHDEHAYWKLKNATTQLEYTQYMGDVLKEISQRFPDVQTTGILKDLENYNKAWNDFASNPNESATKIALVEATKTLTQNINNTFSNLNQIQKKMNDDIKMTVDEINKIGSEIAKINKQLNGEEILKSERANELRDRRDELELQLSKLVDGVASKNKITQDSSLDSTITDGGKYYNLSIEGMTLVDGDSFHPLELEFDNQQESYSILYKMSDEKVIDLTGKLKGGKLGAQLDLRGRYYDQTENKYTDGMIQEYKDMLDTFAKTLITQTNNIYASSATEGKVSDPLKGLSRDFPLMSYDKNLQAGTFDIVVYDASGKEVGTKSITINENTTMESLLAQINADTDDNGDNNNTNDVDDFLSASYNYDAKTGSGTFQLSPKNGHRIAIKSNDTNFAGALNIGGFFSGNDASSIKVNSNIENNPDSLKASSNGVDGNNDVANAIVQLQYEKVNFYNEDGTVSNLTMEEYYRKFTGQIASDGENNNIVHSSNATLYNSVYGEYQSKTGVNTNEELAALIQYQSSYGAAAKIVSTVDQMLETLLGIKS</sequence>
<dbReference type="NCBIfam" id="TIGR02492">
    <property type="entry name" value="flgK_ends"/>
    <property type="match status" value="1"/>
</dbReference>
<dbReference type="Pfam" id="PF06429">
    <property type="entry name" value="Flg_bbr_C"/>
    <property type="match status" value="1"/>
</dbReference>
<keyword evidence="10" id="KW-0966">Cell projection</keyword>
<keyword evidence="5" id="KW-0964">Secreted</keyword>
<dbReference type="RefSeq" id="WP_348518467.1">
    <property type="nucleotide sequence ID" value="NZ_CP155620.1"/>
</dbReference>
<evidence type="ECO:0000256" key="2">
    <source>
        <dbReference type="ARBA" id="ARBA00004613"/>
    </source>
</evidence>
<evidence type="ECO:0000256" key="6">
    <source>
        <dbReference type="ARBA" id="ARBA00023143"/>
    </source>
</evidence>
<dbReference type="AlphaFoldDB" id="A0AAU7E837"/>
<evidence type="ECO:0000256" key="4">
    <source>
        <dbReference type="ARBA" id="ARBA00016244"/>
    </source>
</evidence>
<keyword evidence="10" id="KW-0282">Flagellum</keyword>
<dbReference type="Pfam" id="PF00460">
    <property type="entry name" value="Flg_bb_rod"/>
    <property type="match status" value="1"/>
</dbReference>
<evidence type="ECO:0000313" key="10">
    <source>
        <dbReference type="EMBL" id="XBJ29043.1"/>
    </source>
</evidence>
<dbReference type="PANTHER" id="PTHR30033">
    <property type="entry name" value="FLAGELLAR HOOK-ASSOCIATED PROTEIN 1"/>
    <property type="match status" value="1"/>
</dbReference>
<dbReference type="GO" id="GO:0005576">
    <property type="term" value="C:extracellular region"/>
    <property type="evidence" value="ECO:0007669"/>
    <property type="project" value="UniProtKB-SubCell"/>
</dbReference>
<dbReference type="EMBL" id="CP155620">
    <property type="protein sequence ID" value="XBJ29043.1"/>
    <property type="molecule type" value="Genomic_DNA"/>
</dbReference>
<dbReference type="GO" id="GO:0009424">
    <property type="term" value="C:bacterial-type flagellum hook"/>
    <property type="evidence" value="ECO:0007669"/>
    <property type="project" value="InterPro"/>
</dbReference>
<dbReference type="SUPFAM" id="SSF64518">
    <property type="entry name" value="Phase 1 flagellin"/>
    <property type="match status" value="1"/>
</dbReference>
<dbReference type="InterPro" id="IPR053927">
    <property type="entry name" value="FlgK_helical"/>
</dbReference>
<feature type="domain" description="Flagellar hook-associated protein FlgK helical" evidence="9">
    <location>
        <begin position="96"/>
        <end position="341"/>
    </location>
</feature>
<protein>
    <recommendedName>
        <fullName evidence="4">Flagellar hook-associated protein 1</fullName>
    </recommendedName>
</protein>
<keyword evidence="6" id="KW-0975">Bacterial flagellum</keyword>
<evidence type="ECO:0000256" key="1">
    <source>
        <dbReference type="ARBA" id="ARBA00004365"/>
    </source>
</evidence>
<dbReference type="GO" id="GO:0005198">
    <property type="term" value="F:structural molecule activity"/>
    <property type="evidence" value="ECO:0007669"/>
    <property type="project" value="InterPro"/>
</dbReference>
<feature type="domain" description="Flagellar basal body rod protein N-terminal" evidence="7">
    <location>
        <begin position="7"/>
        <end position="34"/>
    </location>
</feature>
<proteinExistence type="inferred from homology"/>
<dbReference type="InterPro" id="IPR019776">
    <property type="entry name" value="Flagellar_basal_body_rod_CS"/>
</dbReference>
<feature type="domain" description="Flagellar basal-body/hook protein C-terminal" evidence="8">
    <location>
        <begin position="565"/>
        <end position="606"/>
    </location>
</feature>
<reference evidence="10" key="1">
    <citation type="submission" date="2024-05" db="EMBL/GenBank/DDBJ databases">
        <title>Campylobacter coli isolated from environmental waters in Slovenia.</title>
        <authorList>
            <person name="Zautner A.E."/>
            <person name="Bunk B."/>
            <person name="Riedel T."/>
            <person name="Sproeer C."/>
        </authorList>
    </citation>
    <scope>NUCLEOTIDE SEQUENCE</scope>
    <source>
        <strain evidence="10">CCS1377</strain>
    </source>
</reference>
<dbReference type="InterPro" id="IPR010930">
    <property type="entry name" value="Flg_bb/hook_C_dom"/>
</dbReference>
<dbReference type="PRINTS" id="PR01005">
    <property type="entry name" value="FLGHOOKAP1"/>
</dbReference>
<dbReference type="InterPro" id="IPR002371">
    <property type="entry name" value="FlgK"/>
</dbReference>
<accession>A0AAU7E837</accession>
<dbReference type="Pfam" id="PF22638">
    <property type="entry name" value="FlgK_D1"/>
    <property type="match status" value="1"/>
</dbReference>
<dbReference type="PANTHER" id="PTHR30033:SF1">
    <property type="entry name" value="FLAGELLAR HOOK-ASSOCIATED PROTEIN 1"/>
    <property type="match status" value="1"/>
</dbReference>
<organism evidence="10">
    <name type="scientific">Campylobacter sp. CCS1377</name>
    <dbReference type="NCBI Taxonomy" id="3158229"/>
    <lineage>
        <taxon>Bacteria</taxon>
        <taxon>Pseudomonadati</taxon>
        <taxon>Campylobacterota</taxon>
        <taxon>Epsilonproteobacteria</taxon>
        <taxon>Campylobacterales</taxon>
        <taxon>Campylobacteraceae</taxon>
        <taxon>Campylobacter</taxon>
    </lineage>
</organism>
<dbReference type="InterPro" id="IPR001444">
    <property type="entry name" value="Flag_bb_rod_N"/>
</dbReference>
<evidence type="ECO:0000259" key="7">
    <source>
        <dbReference type="Pfam" id="PF00460"/>
    </source>
</evidence>
<dbReference type="PROSITE" id="PS00588">
    <property type="entry name" value="FLAGELLA_BB_ROD"/>
    <property type="match status" value="1"/>
</dbReference>
<evidence type="ECO:0000256" key="5">
    <source>
        <dbReference type="ARBA" id="ARBA00022525"/>
    </source>
</evidence>
<gene>
    <name evidence="10" type="primary">flgK</name>
    <name evidence="10" type="ORF">AAH949_08135</name>
</gene>
<comment type="subcellular location">
    <subcellularLocation>
        <location evidence="1">Bacterial flagellum</location>
    </subcellularLocation>
    <subcellularLocation>
        <location evidence="2">Secreted</location>
    </subcellularLocation>
</comment>
<evidence type="ECO:0000259" key="9">
    <source>
        <dbReference type="Pfam" id="PF22638"/>
    </source>
</evidence>
<keyword evidence="10" id="KW-0969">Cilium</keyword>
<comment type="similarity">
    <text evidence="3">Belongs to the flagella basal body rod proteins family.</text>
</comment>
<evidence type="ECO:0000256" key="3">
    <source>
        <dbReference type="ARBA" id="ARBA00009677"/>
    </source>
</evidence>